<dbReference type="AlphaFoldDB" id="A0A382LL76"/>
<proteinExistence type="predicted"/>
<name>A0A382LL76_9ZZZZ</name>
<dbReference type="Pfam" id="PF07549">
    <property type="entry name" value="Sec_GG"/>
    <property type="match status" value="1"/>
</dbReference>
<sequence length="72" mass="7975">MMIAIILLIFPGLPLGIDFTSGSTISYRWVDKNPTQEDIMFALNQAGFENSIVQSMGEKEFFIRTSDIGNSG</sequence>
<gene>
    <name evidence="1" type="ORF">METZ01_LOCUS288495</name>
</gene>
<accession>A0A382LL76</accession>
<dbReference type="InterPro" id="IPR022646">
    <property type="entry name" value="SecD/SecF_CS"/>
</dbReference>
<dbReference type="EMBL" id="UINC01086824">
    <property type="protein sequence ID" value="SVC35641.1"/>
    <property type="molecule type" value="Genomic_DNA"/>
</dbReference>
<evidence type="ECO:0000313" key="1">
    <source>
        <dbReference type="EMBL" id="SVC35641.1"/>
    </source>
</evidence>
<protein>
    <submittedName>
        <fullName evidence="1">Uncharacterized protein</fullName>
    </submittedName>
</protein>
<organism evidence="1">
    <name type="scientific">marine metagenome</name>
    <dbReference type="NCBI Taxonomy" id="408172"/>
    <lineage>
        <taxon>unclassified sequences</taxon>
        <taxon>metagenomes</taxon>
        <taxon>ecological metagenomes</taxon>
    </lineage>
</organism>
<reference evidence="1" key="1">
    <citation type="submission" date="2018-05" db="EMBL/GenBank/DDBJ databases">
        <authorList>
            <person name="Lanie J.A."/>
            <person name="Ng W.-L."/>
            <person name="Kazmierczak K.M."/>
            <person name="Andrzejewski T.M."/>
            <person name="Davidsen T.M."/>
            <person name="Wayne K.J."/>
            <person name="Tettelin H."/>
            <person name="Glass J.I."/>
            <person name="Rusch D."/>
            <person name="Podicherti R."/>
            <person name="Tsui H.-C.T."/>
            <person name="Winkler M.E."/>
        </authorList>
    </citation>
    <scope>NUCLEOTIDE SEQUENCE</scope>
</reference>
<feature type="non-terminal residue" evidence="1">
    <location>
        <position position="72"/>
    </location>
</feature>